<organism evidence="1">
    <name type="scientific">freshwater metagenome</name>
    <dbReference type="NCBI Taxonomy" id="449393"/>
    <lineage>
        <taxon>unclassified sequences</taxon>
        <taxon>metagenomes</taxon>
        <taxon>ecological metagenomes</taxon>
    </lineage>
</organism>
<name>A0A6J7KLA9_9ZZZZ</name>
<accession>A0A6J7KLA9</accession>
<reference evidence="1" key="1">
    <citation type="submission" date="2020-05" db="EMBL/GenBank/DDBJ databases">
        <authorList>
            <person name="Chiriac C."/>
            <person name="Salcher M."/>
            <person name="Ghai R."/>
            <person name="Kavagutti S V."/>
        </authorList>
    </citation>
    <scope>NUCLEOTIDE SEQUENCE</scope>
</reference>
<sequence>MRHVMRRAETTSIDGLAGELGLDVVEVGGVVARLVERRALVIDGGRVGVATINLIRRSTPGGLWDRLNDL</sequence>
<protein>
    <submittedName>
        <fullName evidence="1">Unannotated protein</fullName>
    </submittedName>
</protein>
<evidence type="ECO:0000313" key="1">
    <source>
        <dbReference type="EMBL" id="CAB4956215.1"/>
    </source>
</evidence>
<gene>
    <name evidence="1" type="ORF">UFOPK3733_02176</name>
</gene>
<dbReference type="EMBL" id="CAFBNC010000171">
    <property type="protein sequence ID" value="CAB4956215.1"/>
    <property type="molecule type" value="Genomic_DNA"/>
</dbReference>
<dbReference type="AlphaFoldDB" id="A0A6J7KLA9"/>
<proteinExistence type="predicted"/>